<gene>
    <name evidence="1" type="ORF">DJ52_01885</name>
</gene>
<comment type="caution">
    <text evidence="1">The sequence shown here is derived from an EMBL/GenBank/DDBJ whole genome shotgun (WGS) entry which is preliminary data.</text>
</comment>
<proteinExistence type="predicted"/>
<dbReference type="EMBL" id="JJMJ01000028">
    <property type="protein sequence ID" value="PPS22971.1"/>
    <property type="molecule type" value="Genomic_DNA"/>
</dbReference>
<sequence>MKCQMCKKHLDEVEENVAELIFELIDGFPTFHLCENCADKVRSYIENYYKKKKEEEQIFYQ</sequence>
<organism evidence="1 2">
    <name type="scientific">Brachyspira murdochii</name>
    <dbReference type="NCBI Taxonomy" id="84378"/>
    <lineage>
        <taxon>Bacteria</taxon>
        <taxon>Pseudomonadati</taxon>
        <taxon>Spirochaetota</taxon>
        <taxon>Spirochaetia</taxon>
        <taxon>Brachyspirales</taxon>
        <taxon>Brachyspiraceae</taxon>
        <taxon>Brachyspira</taxon>
    </lineage>
</organism>
<evidence type="ECO:0000313" key="2">
    <source>
        <dbReference type="Proteomes" id="UP000238924"/>
    </source>
</evidence>
<keyword evidence="2" id="KW-1185">Reference proteome</keyword>
<name>A0ABX5B8H8_9SPIR</name>
<dbReference type="Proteomes" id="UP000238924">
    <property type="component" value="Unassembled WGS sequence"/>
</dbReference>
<protein>
    <submittedName>
        <fullName evidence="1">Uncharacterized protein</fullName>
    </submittedName>
</protein>
<evidence type="ECO:0000313" key="1">
    <source>
        <dbReference type="EMBL" id="PPS22971.1"/>
    </source>
</evidence>
<accession>A0ABX5B8H8</accession>
<dbReference type="RefSeq" id="WP_104617933.1">
    <property type="nucleotide sequence ID" value="NZ_JAWLPZ010000005.1"/>
</dbReference>
<reference evidence="1 2" key="1">
    <citation type="submission" date="2014-04" db="EMBL/GenBank/DDBJ databases">
        <title>Whole genome sequence of 'Brachyspira hampsonii' D13-03603F2.</title>
        <authorList>
            <person name="Patterson A.H."/>
            <person name="Chaban B."/>
            <person name="Fernando C."/>
            <person name="Harding J.C."/>
            <person name="Hill J.E."/>
        </authorList>
    </citation>
    <scope>NUCLEOTIDE SEQUENCE [LARGE SCALE GENOMIC DNA]</scope>
    <source>
        <strain evidence="1 2">D13-03603F2</strain>
    </source>
</reference>